<feature type="domain" description="Asl1-like glycosyl hydrolase catalytic" evidence="1">
    <location>
        <begin position="33"/>
        <end position="104"/>
    </location>
</feature>
<dbReference type="Proteomes" id="UP001489004">
    <property type="component" value="Unassembled WGS sequence"/>
</dbReference>
<name>A0AAW1P817_9CHLO</name>
<comment type="caution">
    <text evidence="2">The sequence shown here is derived from an EMBL/GenBank/DDBJ whole genome shotgun (WGS) entry which is preliminary data.</text>
</comment>
<evidence type="ECO:0000313" key="3">
    <source>
        <dbReference type="Proteomes" id="UP001489004"/>
    </source>
</evidence>
<keyword evidence="3" id="KW-1185">Reference proteome</keyword>
<sequence>MLVLPLVHLELAAPSGVPAFSARGTGWNFDTLADLASLKTMGWWYNWGTSPTPDTGRYTLEAGMQFVGMQWGQWNIDDLDKLLWPEASVLLGFNEPNHPEQANLLTAQL</sequence>
<protein>
    <recommendedName>
        <fullName evidence="1">Asl1-like glycosyl hydrolase catalytic domain-containing protein</fullName>
    </recommendedName>
</protein>
<organism evidence="2 3">
    <name type="scientific">[Myrmecia] bisecta</name>
    <dbReference type="NCBI Taxonomy" id="41462"/>
    <lineage>
        <taxon>Eukaryota</taxon>
        <taxon>Viridiplantae</taxon>
        <taxon>Chlorophyta</taxon>
        <taxon>core chlorophytes</taxon>
        <taxon>Trebouxiophyceae</taxon>
        <taxon>Trebouxiales</taxon>
        <taxon>Trebouxiaceae</taxon>
        <taxon>Myrmecia</taxon>
    </lineage>
</organism>
<dbReference type="Pfam" id="PF11790">
    <property type="entry name" value="Glyco_hydro_cc"/>
    <property type="match status" value="1"/>
</dbReference>
<dbReference type="EMBL" id="JALJOR010000019">
    <property type="protein sequence ID" value="KAK9803924.1"/>
    <property type="molecule type" value="Genomic_DNA"/>
</dbReference>
<reference evidence="2 3" key="1">
    <citation type="journal article" date="2024" name="Nat. Commun.">
        <title>Phylogenomics reveals the evolutionary origins of lichenization in chlorophyte algae.</title>
        <authorList>
            <person name="Puginier C."/>
            <person name="Libourel C."/>
            <person name="Otte J."/>
            <person name="Skaloud P."/>
            <person name="Haon M."/>
            <person name="Grisel S."/>
            <person name="Petersen M."/>
            <person name="Berrin J.G."/>
            <person name="Delaux P.M."/>
            <person name="Dal Grande F."/>
            <person name="Keller J."/>
        </authorList>
    </citation>
    <scope>NUCLEOTIDE SEQUENCE [LARGE SCALE GENOMIC DNA]</scope>
    <source>
        <strain evidence="2 3">SAG 2043</strain>
    </source>
</reference>
<evidence type="ECO:0000313" key="2">
    <source>
        <dbReference type="EMBL" id="KAK9803924.1"/>
    </source>
</evidence>
<proteinExistence type="predicted"/>
<evidence type="ECO:0000259" key="1">
    <source>
        <dbReference type="Pfam" id="PF11790"/>
    </source>
</evidence>
<gene>
    <name evidence="2" type="ORF">WJX72_005558</name>
</gene>
<dbReference type="InterPro" id="IPR024655">
    <property type="entry name" value="Asl1_glyco_hydro_catalytic"/>
</dbReference>
<accession>A0AAW1P817</accession>
<dbReference type="AlphaFoldDB" id="A0AAW1P817"/>